<proteinExistence type="predicted"/>
<dbReference type="EMBL" id="BK032657">
    <property type="protein sequence ID" value="DAF53567.1"/>
    <property type="molecule type" value="Genomic_DNA"/>
</dbReference>
<evidence type="ECO:0000313" key="1">
    <source>
        <dbReference type="EMBL" id="DAF53567.1"/>
    </source>
</evidence>
<reference evidence="1" key="1">
    <citation type="journal article" date="2021" name="Proc. Natl. Acad. Sci. U.S.A.">
        <title>A Catalog of Tens of Thousands of Viruses from Human Metagenomes Reveals Hidden Associations with Chronic Diseases.</title>
        <authorList>
            <person name="Tisza M.J."/>
            <person name="Buck C.B."/>
        </authorList>
    </citation>
    <scope>NUCLEOTIDE SEQUENCE</scope>
    <source>
        <strain evidence="1">CtCfI1</strain>
    </source>
</reference>
<protein>
    <submittedName>
        <fullName evidence="1">Uncharacterized protein</fullName>
    </submittedName>
</protein>
<name>A0A8S5SS98_9CAUD</name>
<sequence length="35" mass="4137">MTDKMREAYEAIKAEQALQRQSEALMCMFDRLEKA</sequence>
<accession>A0A8S5SS98</accession>
<organism evidence="1">
    <name type="scientific">Siphoviridae sp. ctCfI1</name>
    <dbReference type="NCBI Taxonomy" id="2827809"/>
    <lineage>
        <taxon>Viruses</taxon>
        <taxon>Duplodnaviria</taxon>
        <taxon>Heunggongvirae</taxon>
        <taxon>Uroviricota</taxon>
        <taxon>Caudoviricetes</taxon>
    </lineage>
</organism>